<dbReference type="EMBL" id="CP044399">
    <property type="protein sequence ID" value="QFI37026.1"/>
    <property type="molecule type" value="Genomic_DNA"/>
</dbReference>
<dbReference type="InterPro" id="IPR018724">
    <property type="entry name" value="2OG-Fe_dioxygenase"/>
</dbReference>
<proteinExistence type="predicted"/>
<dbReference type="RefSeq" id="WP_019439368.1">
    <property type="nucleotide sequence ID" value="NZ_ALOE01000001.1"/>
</dbReference>
<dbReference type="Pfam" id="PF10014">
    <property type="entry name" value="2OG-Fe_Oxy_2"/>
    <property type="match status" value="1"/>
</dbReference>
<keyword evidence="2" id="KW-1185">Reference proteome</keyword>
<organism evidence="1 2">
    <name type="scientific">Moritella marina ATCC 15381</name>
    <dbReference type="NCBI Taxonomy" id="1202962"/>
    <lineage>
        <taxon>Bacteria</taxon>
        <taxon>Pseudomonadati</taxon>
        <taxon>Pseudomonadota</taxon>
        <taxon>Gammaproteobacteria</taxon>
        <taxon>Alteromonadales</taxon>
        <taxon>Moritellaceae</taxon>
        <taxon>Moritella</taxon>
    </lineage>
</organism>
<dbReference type="Proteomes" id="UP000327424">
    <property type="component" value="Chromosome"/>
</dbReference>
<dbReference type="OrthoDB" id="6681382at2"/>
<sequence length="227" mass="26410">MQLDNKGYRILNFPDVDKSIHDSFSNLKLDEYASGGTRYRRFSQYKLQFNDHEWNMDVLPHKAYMTYSKFNSVAGGIKRYYEPLESDFTEQILSAVKQVKLDSNDDWQINVHQYRVVSSKDRPGIPVPEGVHQDGHDYVAIFVFNRYGIEGGEMSLLKSNNIEDAFYTGTIKPGEVAILDDRSMFHYVTDIRAIDERGYRDTVVVAFSKWKDRWYGEEFENKVLGEG</sequence>
<accession>A0A5J6WGC7</accession>
<dbReference type="KEGG" id="mmaa:FR932_03870"/>
<keyword evidence="1" id="KW-0560">Oxidoreductase</keyword>
<keyword evidence="1" id="KW-0223">Dioxygenase</keyword>
<dbReference type="Gene3D" id="2.60.120.620">
    <property type="entry name" value="q2cbj1_9rhob like domain"/>
    <property type="match status" value="1"/>
</dbReference>
<reference evidence="1 2" key="1">
    <citation type="submission" date="2019-09" db="EMBL/GenBank/DDBJ databases">
        <title>Hybrid Assembly of the complete Genome of the Deep-Sea Bacterium Moritella marina from long Nanopore and Illumina reads.</title>
        <authorList>
            <person name="Magin S."/>
            <person name="Georgoulis A."/>
            <person name="Papadimitriou K."/>
            <person name="Iliakis G."/>
            <person name="Vorgias C.E."/>
        </authorList>
    </citation>
    <scope>NUCLEOTIDE SEQUENCE [LARGE SCALE GENOMIC DNA]</scope>
    <source>
        <strain evidence="1 2">MP-1</strain>
    </source>
</reference>
<evidence type="ECO:0000313" key="1">
    <source>
        <dbReference type="EMBL" id="QFI37026.1"/>
    </source>
</evidence>
<protein>
    <submittedName>
        <fullName evidence="1">2OG-Fe dioxygenase family protein</fullName>
    </submittedName>
</protein>
<dbReference type="AlphaFoldDB" id="A0A5J6WGC7"/>
<name>A0A5J6WGC7_MORMI</name>
<dbReference type="GO" id="GO:0051213">
    <property type="term" value="F:dioxygenase activity"/>
    <property type="evidence" value="ECO:0007669"/>
    <property type="project" value="UniProtKB-KW"/>
</dbReference>
<evidence type="ECO:0000313" key="2">
    <source>
        <dbReference type="Proteomes" id="UP000327424"/>
    </source>
</evidence>
<gene>
    <name evidence="1" type="ORF">FR932_03870</name>
</gene>